<evidence type="ECO:0000259" key="2">
    <source>
        <dbReference type="PROSITE" id="PS51767"/>
    </source>
</evidence>
<dbReference type="Pfam" id="PF14541">
    <property type="entry name" value="TAXi_C"/>
    <property type="match status" value="1"/>
</dbReference>
<comment type="caution">
    <text evidence="3">The sequence shown here is derived from an EMBL/GenBank/DDBJ whole genome shotgun (WGS) entry which is preliminary data.</text>
</comment>
<dbReference type="InterPro" id="IPR001461">
    <property type="entry name" value="Aspartic_peptidase_A1"/>
</dbReference>
<evidence type="ECO:0000313" key="4">
    <source>
        <dbReference type="Proteomes" id="UP000306102"/>
    </source>
</evidence>
<dbReference type="STRING" id="542762.A0A4S4D7F5"/>
<dbReference type="EMBL" id="SDRB02012223">
    <property type="protein sequence ID" value="THF98360.1"/>
    <property type="molecule type" value="Genomic_DNA"/>
</dbReference>
<dbReference type="InterPro" id="IPR021109">
    <property type="entry name" value="Peptidase_aspartic_dom_sf"/>
</dbReference>
<dbReference type="Proteomes" id="UP000306102">
    <property type="component" value="Unassembled WGS sequence"/>
</dbReference>
<gene>
    <name evidence="3" type="ORF">TEA_027386</name>
</gene>
<dbReference type="InterPro" id="IPR032799">
    <property type="entry name" value="TAXi_C"/>
</dbReference>
<organism evidence="3 4">
    <name type="scientific">Camellia sinensis var. sinensis</name>
    <name type="common">China tea</name>
    <dbReference type="NCBI Taxonomy" id="542762"/>
    <lineage>
        <taxon>Eukaryota</taxon>
        <taxon>Viridiplantae</taxon>
        <taxon>Streptophyta</taxon>
        <taxon>Embryophyta</taxon>
        <taxon>Tracheophyta</taxon>
        <taxon>Spermatophyta</taxon>
        <taxon>Magnoliopsida</taxon>
        <taxon>eudicotyledons</taxon>
        <taxon>Gunneridae</taxon>
        <taxon>Pentapetalae</taxon>
        <taxon>asterids</taxon>
        <taxon>Ericales</taxon>
        <taxon>Theaceae</taxon>
        <taxon>Camellia</taxon>
    </lineage>
</organism>
<evidence type="ECO:0000256" key="1">
    <source>
        <dbReference type="ARBA" id="ARBA00007447"/>
    </source>
</evidence>
<name>A0A4S4D7F5_CAMSN</name>
<evidence type="ECO:0000313" key="3">
    <source>
        <dbReference type="EMBL" id="THF98360.1"/>
    </source>
</evidence>
<dbReference type="GO" id="GO:0006508">
    <property type="term" value="P:proteolysis"/>
    <property type="evidence" value="ECO:0007669"/>
    <property type="project" value="InterPro"/>
</dbReference>
<protein>
    <recommendedName>
        <fullName evidence="2">Peptidase A1 domain-containing protein</fullName>
    </recommendedName>
</protein>
<dbReference type="SUPFAM" id="SSF50630">
    <property type="entry name" value="Acid proteases"/>
    <property type="match status" value="1"/>
</dbReference>
<feature type="domain" description="Peptidase A1" evidence="2">
    <location>
        <begin position="1"/>
        <end position="163"/>
    </location>
</feature>
<dbReference type="GO" id="GO:0004190">
    <property type="term" value="F:aspartic-type endopeptidase activity"/>
    <property type="evidence" value="ECO:0007669"/>
    <property type="project" value="InterPro"/>
</dbReference>
<dbReference type="Gene3D" id="2.40.70.10">
    <property type="entry name" value="Acid Proteases"/>
    <property type="match status" value="1"/>
</dbReference>
<dbReference type="InterPro" id="IPR033121">
    <property type="entry name" value="PEPTIDASE_A1"/>
</dbReference>
<accession>A0A4S4D7F5</accession>
<keyword evidence="4" id="KW-1185">Reference proteome</keyword>
<reference evidence="3 4" key="1">
    <citation type="journal article" date="2018" name="Proc. Natl. Acad. Sci. U.S.A.">
        <title>Draft genome sequence of Camellia sinensis var. sinensis provides insights into the evolution of the tea genome and tea quality.</title>
        <authorList>
            <person name="Wei C."/>
            <person name="Yang H."/>
            <person name="Wang S."/>
            <person name="Zhao J."/>
            <person name="Liu C."/>
            <person name="Gao L."/>
            <person name="Xia E."/>
            <person name="Lu Y."/>
            <person name="Tai Y."/>
            <person name="She G."/>
            <person name="Sun J."/>
            <person name="Cao H."/>
            <person name="Tong W."/>
            <person name="Gao Q."/>
            <person name="Li Y."/>
            <person name="Deng W."/>
            <person name="Jiang X."/>
            <person name="Wang W."/>
            <person name="Chen Q."/>
            <person name="Zhang S."/>
            <person name="Li H."/>
            <person name="Wu J."/>
            <person name="Wang P."/>
            <person name="Li P."/>
            <person name="Shi C."/>
            <person name="Zheng F."/>
            <person name="Jian J."/>
            <person name="Huang B."/>
            <person name="Shan D."/>
            <person name="Shi M."/>
            <person name="Fang C."/>
            <person name="Yue Y."/>
            <person name="Li F."/>
            <person name="Li D."/>
            <person name="Wei S."/>
            <person name="Han B."/>
            <person name="Jiang C."/>
            <person name="Yin Y."/>
            <person name="Xia T."/>
            <person name="Zhang Z."/>
            <person name="Bennetzen J.L."/>
            <person name="Zhao S."/>
            <person name="Wan X."/>
        </authorList>
    </citation>
    <scope>NUCLEOTIDE SEQUENCE [LARGE SCALE GENOMIC DNA]</scope>
    <source>
        <strain evidence="4">cv. Shuchazao</strain>
        <tissue evidence="3">Leaf</tissue>
    </source>
</reference>
<comment type="similarity">
    <text evidence="1">Belongs to the peptidase A1 family.</text>
</comment>
<dbReference type="AlphaFoldDB" id="A0A4S4D7F5"/>
<dbReference type="PANTHER" id="PTHR47965">
    <property type="entry name" value="ASPARTYL PROTEASE-RELATED"/>
    <property type="match status" value="1"/>
</dbReference>
<dbReference type="PROSITE" id="PS51767">
    <property type="entry name" value="PEPTIDASE_A1"/>
    <property type="match status" value="1"/>
</dbReference>
<sequence length="163" mass="17844">MNPTAYTPLKVNPQGDYNIEVSTIKINEKIVPTMQDFSGTIISAATPYTILERSLFATFTRFFANQFSQVPQVKPVVSPFGVCFDSTKLPSTQVGPGVPNIDFVLHDRNAVWRIFGANLIVQARPGVARLAFADGGPSPKSPIVIGAYQLEDNLLQFDLAQSR</sequence>
<proteinExistence type="inferred from homology"/>
<dbReference type="PANTHER" id="PTHR47965:SF28">
    <property type="entry name" value="BASIC 7S GLOBULIN"/>
    <property type="match status" value="1"/>
</dbReference>